<proteinExistence type="predicted"/>
<dbReference type="AlphaFoldDB" id="A0A4Y2P1G9"/>
<evidence type="ECO:0000313" key="1">
    <source>
        <dbReference type="EMBL" id="GBN44962.1"/>
    </source>
</evidence>
<accession>A0A4Y2P1G9</accession>
<dbReference type="Proteomes" id="UP000499080">
    <property type="component" value="Unassembled WGS sequence"/>
</dbReference>
<protein>
    <submittedName>
        <fullName evidence="1">Uncharacterized protein</fullName>
    </submittedName>
</protein>
<comment type="caution">
    <text evidence="1">The sequence shown here is derived from an EMBL/GenBank/DDBJ whole genome shotgun (WGS) entry which is preliminary data.</text>
</comment>
<gene>
    <name evidence="1" type="ORF">AVEN_174814_1</name>
</gene>
<name>A0A4Y2P1G9_ARAVE</name>
<reference evidence="1 2" key="1">
    <citation type="journal article" date="2019" name="Sci. Rep.">
        <title>Orb-weaving spider Araneus ventricosus genome elucidates the spidroin gene catalogue.</title>
        <authorList>
            <person name="Kono N."/>
            <person name="Nakamura H."/>
            <person name="Ohtoshi R."/>
            <person name="Moran D.A.P."/>
            <person name="Shinohara A."/>
            <person name="Yoshida Y."/>
            <person name="Fujiwara M."/>
            <person name="Mori M."/>
            <person name="Tomita M."/>
            <person name="Arakawa K."/>
        </authorList>
    </citation>
    <scope>NUCLEOTIDE SEQUENCE [LARGE SCALE GENOMIC DNA]</scope>
</reference>
<organism evidence="1 2">
    <name type="scientific">Araneus ventricosus</name>
    <name type="common">Orbweaver spider</name>
    <name type="synonym">Epeira ventricosa</name>
    <dbReference type="NCBI Taxonomy" id="182803"/>
    <lineage>
        <taxon>Eukaryota</taxon>
        <taxon>Metazoa</taxon>
        <taxon>Ecdysozoa</taxon>
        <taxon>Arthropoda</taxon>
        <taxon>Chelicerata</taxon>
        <taxon>Arachnida</taxon>
        <taxon>Araneae</taxon>
        <taxon>Araneomorphae</taxon>
        <taxon>Entelegynae</taxon>
        <taxon>Araneoidea</taxon>
        <taxon>Araneidae</taxon>
        <taxon>Araneus</taxon>
    </lineage>
</organism>
<keyword evidence="2" id="KW-1185">Reference proteome</keyword>
<dbReference type="EMBL" id="BGPR01010225">
    <property type="protein sequence ID" value="GBN44962.1"/>
    <property type="molecule type" value="Genomic_DNA"/>
</dbReference>
<sequence>MLAFGLQSSAYTSVTIKRKQLNPKAIPACPYRNMGITATSALQLMPNSSSPTAQPGRSQSFEDCASTIRTLQQFRPWRRLKKGEAGWATLYR</sequence>
<evidence type="ECO:0000313" key="2">
    <source>
        <dbReference type="Proteomes" id="UP000499080"/>
    </source>
</evidence>